<dbReference type="PANTHER" id="PTHR21139">
    <property type="entry name" value="TRIOSEPHOSPHATE ISOMERASE"/>
    <property type="match status" value="1"/>
</dbReference>
<organism evidence="2">
    <name type="scientific">marine sediment metagenome</name>
    <dbReference type="NCBI Taxonomy" id="412755"/>
    <lineage>
        <taxon>unclassified sequences</taxon>
        <taxon>metagenomes</taxon>
        <taxon>ecological metagenomes</taxon>
    </lineage>
</organism>
<reference evidence="2" key="1">
    <citation type="journal article" date="2014" name="Front. Microbiol.">
        <title>High frequency of phylogenetically diverse reductive dehalogenase-homologous genes in deep subseafloor sedimentary metagenomes.</title>
        <authorList>
            <person name="Kawai M."/>
            <person name="Futagami T."/>
            <person name="Toyoda A."/>
            <person name="Takaki Y."/>
            <person name="Nishi S."/>
            <person name="Hori S."/>
            <person name="Arai W."/>
            <person name="Tsubouchi T."/>
            <person name="Morono Y."/>
            <person name="Uchiyama I."/>
            <person name="Ito T."/>
            <person name="Fujiyama A."/>
            <person name="Inagaki F."/>
            <person name="Takami H."/>
        </authorList>
    </citation>
    <scope>NUCLEOTIDE SEQUENCE</scope>
    <source>
        <strain evidence="2">Expedition CK06-06</strain>
    </source>
</reference>
<evidence type="ECO:0000313" key="2">
    <source>
        <dbReference type="EMBL" id="GAI55803.1"/>
    </source>
</evidence>
<dbReference type="GO" id="GO:0006096">
    <property type="term" value="P:glycolytic process"/>
    <property type="evidence" value="ECO:0007669"/>
    <property type="project" value="TreeGrafter"/>
</dbReference>
<dbReference type="CDD" id="cd00311">
    <property type="entry name" value="TIM"/>
    <property type="match status" value="1"/>
</dbReference>
<dbReference type="GO" id="GO:0004807">
    <property type="term" value="F:triose-phosphate isomerase activity"/>
    <property type="evidence" value="ECO:0007669"/>
    <property type="project" value="InterPro"/>
</dbReference>
<dbReference type="PROSITE" id="PS51440">
    <property type="entry name" value="TIM_2"/>
    <property type="match status" value="1"/>
</dbReference>
<protein>
    <recommendedName>
        <fullName evidence="3">Triosephosphate isomerase</fullName>
    </recommendedName>
</protein>
<dbReference type="InterPro" id="IPR035990">
    <property type="entry name" value="TIM_sf"/>
</dbReference>
<dbReference type="Pfam" id="PF00121">
    <property type="entry name" value="TIM"/>
    <property type="match status" value="1"/>
</dbReference>
<evidence type="ECO:0000256" key="1">
    <source>
        <dbReference type="ARBA" id="ARBA00023235"/>
    </source>
</evidence>
<feature type="non-terminal residue" evidence="2">
    <location>
        <position position="107"/>
    </location>
</feature>
<dbReference type="AlphaFoldDB" id="X1PIX4"/>
<dbReference type="GO" id="GO:0046166">
    <property type="term" value="P:glyceraldehyde-3-phosphate biosynthetic process"/>
    <property type="evidence" value="ECO:0007669"/>
    <property type="project" value="TreeGrafter"/>
</dbReference>
<dbReference type="Gene3D" id="3.20.20.70">
    <property type="entry name" value="Aldolase class I"/>
    <property type="match status" value="1"/>
</dbReference>
<accession>X1PIX4</accession>
<evidence type="ECO:0008006" key="3">
    <source>
        <dbReference type="Google" id="ProtNLM"/>
    </source>
</evidence>
<dbReference type="EMBL" id="BARV01039281">
    <property type="protein sequence ID" value="GAI55803.1"/>
    <property type="molecule type" value="Genomic_DNA"/>
</dbReference>
<comment type="caution">
    <text evidence="2">The sequence shown here is derived from an EMBL/GenBank/DDBJ whole genome shotgun (WGS) entry which is preliminary data.</text>
</comment>
<dbReference type="GO" id="GO:0006094">
    <property type="term" value="P:gluconeogenesis"/>
    <property type="evidence" value="ECO:0007669"/>
    <property type="project" value="TreeGrafter"/>
</dbReference>
<dbReference type="GO" id="GO:0019563">
    <property type="term" value="P:glycerol catabolic process"/>
    <property type="evidence" value="ECO:0007669"/>
    <property type="project" value="TreeGrafter"/>
</dbReference>
<name>X1PIX4_9ZZZZ</name>
<dbReference type="PANTHER" id="PTHR21139:SF42">
    <property type="entry name" value="TRIOSEPHOSPHATE ISOMERASE"/>
    <property type="match status" value="1"/>
</dbReference>
<sequence>MILAGELFMRKPFVAGNWKMNADSHTSVELAKAIASGSSESAEQVHIAIIPPFVYIPAVVKVVSTARIAVGAQDVYFEQKGAFTGEISASMLKDTGCTYALCGHSER</sequence>
<gene>
    <name evidence="2" type="ORF">S06H3_60252</name>
</gene>
<proteinExistence type="predicted"/>
<keyword evidence="1" id="KW-0413">Isomerase</keyword>
<dbReference type="InterPro" id="IPR000652">
    <property type="entry name" value="Triosephosphate_isomerase"/>
</dbReference>
<dbReference type="SUPFAM" id="SSF51351">
    <property type="entry name" value="Triosephosphate isomerase (TIM)"/>
    <property type="match status" value="1"/>
</dbReference>
<dbReference type="GO" id="GO:0005829">
    <property type="term" value="C:cytosol"/>
    <property type="evidence" value="ECO:0007669"/>
    <property type="project" value="TreeGrafter"/>
</dbReference>
<dbReference type="InterPro" id="IPR013785">
    <property type="entry name" value="Aldolase_TIM"/>
</dbReference>